<evidence type="ECO:0000256" key="1">
    <source>
        <dbReference type="SAM" id="MobiDB-lite"/>
    </source>
</evidence>
<protein>
    <submittedName>
        <fullName evidence="2">Phosphatidylinositol glycan, class U</fullName>
    </submittedName>
</protein>
<evidence type="ECO:0000313" key="2">
    <source>
        <dbReference type="EMBL" id="GIX61918.1"/>
    </source>
</evidence>
<feature type="region of interest" description="Disordered" evidence="1">
    <location>
        <begin position="141"/>
        <end position="181"/>
    </location>
</feature>
<name>A0AAV4LNZ8_BABCB</name>
<dbReference type="EMBL" id="BPLF01000001">
    <property type="protein sequence ID" value="GIX61918.1"/>
    <property type="molecule type" value="Genomic_DNA"/>
</dbReference>
<proteinExistence type="predicted"/>
<organism evidence="2 3">
    <name type="scientific">Babesia caballi</name>
    <dbReference type="NCBI Taxonomy" id="5871"/>
    <lineage>
        <taxon>Eukaryota</taxon>
        <taxon>Sar</taxon>
        <taxon>Alveolata</taxon>
        <taxon>Apicomplexa</taxon>
        <taxon>Aconoidasida</taxon>
        <taxon>Piroplasmida</taxon>
        <taxon>Babesiidae</taxon>
        <taxon>Babesia</taxon>
    </lineage>
</organism>
<sequence length="181" mass="20303">MAHDFESSDTANNQPLPSTEQEWRAFERQYGRWLKDNAYSITAEEGKLFKSATYSCFAVGVSAGVIVNLALSKARLITRPATRRIFSVFAGLYSSAICINHKRRPIYAKLLTSSGRLGNAARQILNTTKEPASTIPERVSPHLERLSLTTSPPSEEMSGDLYREREVPDMMQETRPPHTEL</sequence>
<reference evidence="2 3" key="1">
    <citation type="submission" date="2021-06" db="EMBL/GenBank/DDBJ databases">
        <title>Genome sequence of Babesia caballi.</title>
        <authorList>
            <person name="Yamagishi J."/>
            <person name="Kidaka T."/>
            <person name="Ochi A."/>
        </authorList>
    </citation>
    <scope>NUCLEOTIDE SEQUENCE [LARGE SCALE GENOMIC DNA]</scope>
    <source>
        <strain evidence="2">USDA-D6B2</strain>
    </source>
</reference>
<dbReference type="RefSeq" id="XP_067713989.1">
    <property type="nucleotide sequence ID" value="XM_067857888.1"/>
</dbReference>
<dbReference type="AlphaFoldDB" id="A0AAV4LNZ8"/>
<accession>A0AAV4LNZ8</accession>
<gene>
    <name evidence="2" type="ORF">BcabD6B2_13530</name>
</gene>
<dbReference type="GeneID" id="94193401"/>
<evidence type="ECO:0000313" key="3">
    <source>
        <dbReference type="Proteomes" id="UP001497744"/>
    </source>
</evidence>
<dbReference type="Proteomes" id="UP001497744">
    <property type="component" value="Unassembled WGS sequence"/>
</dbReference>
<comment type="caution">
    <text evidence="2">The sequence shown here is derived from an EMBL/GenBank/DDBJ whole genome shotgun (WGS) entry which is preliminary data.</text>
</comment>
<keyword evidence="3" id="KW-1185">Reference proteome</keyword>